<reference evidence="2 3" key="1">
    <citation type="submission" date="2019-05" db="EMBL/GenBank/DDBJ databases">
        <authorList>
            <person name="Zhou X."/>
        </authorList>
    </citation>
    <scope>NUCLEOTIDE SEQUENCE [LARGE SCALE GENOMIC DNA]</scope>
    <source>
        <strain evidence="2 3">DSM 432</strain>
    </source>
</reference>
<proteinExistence type="predicted"/>
<dbReference type="EMBL" id="VAUP01000035">
    <property type="protein sequence ID" value="TLX41653.1"/>
    <property type="molecule type" value="Genomic_DNA"/>
</dbReference>
<dbReference type="Pfam" id="PF01521">
    <property type="entry name" value="Fe-S_biosyn"/>
    <property type="match status" value="1"/>
</dbReference>
<name>A0A6C1KSI5_XANAU</name>
<comment type="caution">
    <text evidence="2">The sequence shown here is derived from an EMBL/GenBank/DDBJ whole genome shotgun (WGS) entry which is preliminary data.</text>
</comment>
<dbReference type="InterPro" id="IPR016092">
    <property type="entry name" value="ATAP"/>
</dbReference>
<evidence type="ECO:0000313" key="2">
    <source>
        <dbReference type="EMBL" id="TLX41653.1"/>
    </source>
</evidence>
<evidence type="ECO:0000259" key="1">
    <source>
        <dbReference type="Pfam" id="PF01521"/>
    </source>
</evidence>
<dbReference type="OrthoDB" id="7569455at2"/>
<dbReference type="GO" id="GO:0051537">
    <property type="term" value="F:2 iron, 2 sulfur cluster binding"/>
    <property type="evidence" value="ECO:0007669"/>
    <property type="project" value="UniProtKB-ARBA"/>
</dbReference>
<dbReference type="AlphaFoldDB" id="A0A6C1KSI5"/>
<dbReference type="InterPro" id="IPR000361">
    <property type="entry name" value="ATAP_core_dom"/>
</dbReference>
<dbReference type="Gene3D" id="2.60.300.12">
    <property type="entry name" value="HesB-like domain"/>
    <property type="match status" value="1"/>
</dbReference>
<dbReference type="GO" id="GO:0016226">
    <property type="term" value="P:iron-sulfur cluster assembly"/>
    <property type="evidence" value="ECO:0007669"/>
    <property type="project" value="InterPro"/>
</dbReference>
<dbReference type="SUPFAM" id="SSF89360">
    <property type="entry name" value="HesB-like domain"/>
    <property type="match status" value="1"/>
</dbReference>
<dbReference type="RefSeq" id="WP_138400526.1">
    <property type="nucleotide sequence ID" value="NZ_JBAFVI010000005.1"/>
</dbReference>
<protein>
    <submittedName>
        <fullName evidence="2">Iron-sulfur cluster assembly accessory protein</fullName>
    </submittedName>
</protein>
<dbReference type="GeneID" id="95774982"/>
<evidence type="ECO:0000313" key="3">
    <source>
        <dbReference type="Proteomes" id="UP000305131"/>
    </source>
</evidence>
<sequence length="104" mass="11008">MNFTMTRSAQRFIRMMIMADGGPSAGFRMHVTPGGCSGLNAEIAVLPEPAPGDAVVEKDGLKLFLPAESRLLLDGVTIDFTDTAAKTGLVFQDPKATTCSSHAH</sequence>
<organism evidence="2 3">
    <name type="scientific">Xanthobacter autotrophicus</name>
    <dbReference type="NCBI Taxonomy" id="280"/>
    <lineage>
        <taxon>Bacteria</taxon>
        <taxon>Pseudomonadati</taxon>
        <taxon>Pseudomonadota</taxon>
        <taxon>Alphaproteobacteria</taxon>
        <taxon>Hyphomicrobiales</taxon>
        <taxon>Xanthobacteraceae</taxon>
        <taxon>Xanthobacter</taxon>
    </lineage>
</organism>
<dbReference type="InterPro" id="IPR035903">
    <property type="entry name" value="HesB-like_dom_sf"/>
</dbReference>
<dbReference type="Proteomes" id="UP000305131">
    <property type="component" value="Unassembled WGS sequence"/>
</dbReference>
<dbReference type="NCBIfam" id="TIGR00049">
    <property type="entry name" value="iron-sulfur cluster assembly accessory protein"/>
    <property type="match status" value="1"/>
</dbReference>
<accession>A0A6C1KSI5</accession>
<gene>
    <name evidence="2" type="ORF">FBQ73_16135</name>
</gene>
<feature type="domain" description="Core" evidence="1">
    <location>
        <begin position="1"/>
        <end position="97"/>
    </location>
</feature>